<dbReference type="GO" id="GO:0005829">
    <property type="term" value="C:cytosol"/>
    <property type="evidence" value="ECO:0007669"/>
    <property type="project" value="UniProtKB-SubCell"/>
</dbReference>
<keyword evidence="3 6" id="KW-0963">Cytoplasm</keyword>
<evidence type="ECO:0000313" key="7">
    <source>
        <dbReference type="EMBL" id="RCW71171.1"/>
    </source>
</evidence>
<dbReference type="RefSeq" id="WP_114434273.1">
    <property type="nucleotide sequence ID" value="NZ_QPJI01000004.1"/>
</dbReference>
<dbReference type="Pfam" id="PF02561">
    <property type="entry name" value="FliS"/>
    <property type="match status" value="1"/>
</dbReference>
<evidence type="ECO:0000256" key="6">
    <source>
        <dbReference type="PIRNR" id="PIRNR039090"/>
    </source>
</evidence>
<keyword evidence="5" id="KW-0143">Chaperone</keyword>
<dbReference type="PIRSF" id="PIRSF039090">
    <property type="entry name" value="Flis"/>
    <property type="match status" value="1"/>
</dbReference>
<comment type="subcellular location">
    <subcellularLocation>
        <location evidence="1 6">Cytoplasm</location>
        <location evidence="1 6">Cytosol</location>
    </subcellularLocation>
</comment>
<reference evidence="7 8" key="1">
    <citation type="submission" date="2018-07" db="EMBL/GenBank/DDBJ databases">
        <title>Freshwater and sediment microbial communities from various areas in North America, analyzing microbe dynamics in response to fracking.</title>
        <authorList>
            <person name="Lamendella R."/>
        </authorList>
    </citation>
    <scope>NUCLEOTIDE SEQUENCE [LARGE SCALE GENOMIC DNA]</scope>
    <source>
        <strain evidence="7 8">105B</strain>
    </source>
</reference>
<dbReference type="NCBIfam" id="TIGR00208">
    <property type="entry name" value="fliS"/>
    <property type="match status" value="1"/>
</dbReference>
<dbReference type="Proteomes" id="UP000253647">
    <property type="component" value="Unassembled WGS sequence"/>
</dbReference>
<dbReference type="CDD" id="cd16098">
    <property type="entry name" value="FliS"/>
    <property type="match status" value="1"/>
</dbReference>
<dbReference type="PANTHER" id="PTHR34773">
    <property type="entry name" value="FLAGELLAR SECRETION CHAPERONE FLIS"/>
    <property type="match status" value="1"/>
</dbReference>
<keyword evidence="7" id="KW-0282">Flagellum</keyword>
<comment type="caution">
    <text evidence="7">The sequence shown here is derived from an EMBL/GenBank/DDBJ whole genome shotgun (WGS) entry which is preliminary data.</text>
</comment>
<evidence type="ECO:0000256" key="5">
    <source>
        <dbReference type="ARBA" id="ARBA00023186"/>
    </source>
</evidence>
<dbReference type="EMBL" id="QPJI01000004">
    <property type="protein sequence ID" value="RCW71171.1"/>
    <property type="molecule type" value="Genomic_DNA"/>
</dbReference>
<dbReference type="GO" id="GO:0044780">
    <property type="term" value="P:bacterial-type flagellum assembly"/>
    <property type="evidence" value="ECO:0007669"/>
    <property type="project" value="InterPro"/>
</dbReference>
<organism evidence="7 8">
    <name type="scientific">Marinobacter nauticus</name>
    <name type="common">Marinobacter hydrocarbonoclasticus</name>
    <name type="synonym">Marinobacter aquaeolei</name>
    <dbReference type="NCBI Taxonomy" id="2743"/>
    <lineage>
        <taxon>Bacteria</taxon>
        <taxon>Pseudomonadati</taxon>
        <taxon>Pseudomonadota</taxon>
        <taxon>Gammaproteobacteria</taxon>
        <taxon>Pseudomonadales</taxon>
        <taxon>Marinobacteraceae</taxon>
        <taxon>Marinobacter</taxon>
    </lineage>
</organism>
<dbReference type="InterPro" id="IPR003713">
    <property type="entry name" value="FliS"/>
</dbReference>
<keyword evidence="4 6" id="KW-1005">Bacterial flagellum biogenesis</keyword>
<accession>A0A368XT52</accession>
<dbReference type="SUPFAM" id="SSF101116">
    <property type="entry name" value="Flagellar export chaperone FliS"/>
    <property type="match status" value="1"/>
</dbReference>
<evidence type="ECO:0000256" key="2">
    <source>
        <dbReference type="ARBA" id="ARBA00008787"/>
    </source>
</evidence>
<protein>
    <recommendedName>
        <fullName evidence="6">Flagellar secretion chaperone FliS</fullName>
    </recommendedName>
</protein>
<evidence type="ECO:0000256" key="1">
    <source>
        <dbReference type="ARBA" id="ARBA00004514"/>
    </source>
</evidence>
<dbReference type="PANTHER" id="PTHR34773:SF1">
    <property type="entry name" value="FLAGELLAR SECRETION CHAPERONE FLIS"/>
    <property type="match status" value="1"/>
</dbReference>
<sequence>MNGLQAYQRVNTQTSITDADPHRLIQLLYNGAIERINMAKAKMQAKDYAGKAQLLNKAIEIIGGLRSFLDFEKGGDLAPRLEALYDYMERALLEGSARNDMAKLDEVIELLRSIKEGWDGIREEVVTQQSQAAG</sequence>
<name>A0A368XT52_MARNT</name>
<dbReference type="InterPro" id="IPR036584">
    <property type="entry name" value="FliS_sf"/>
</dbReference>
<keyword evidence="7" id="KW-0969">Cilium</keyword>
<proteinExistence type="inferred from homology"/>
<evidence type="ECO:0000256" key="3">
    <source>
        <dbReference type="ARBA" id="ARBA00022490"/>
    </source>
</evidence>
<dbReference type="GO" id="GO:0071973">
    <property type="term" value="P:bacterial-type flagellum-dependent cell motility"/>
    <property type="evidence" value="ECO:0007669"/>
    <property type="project" value="TreeGrafter"/>
</dbReference>
<keyword evidence="7" id="KW-0966">Cell projection</keyword>
<dbReference type="Gene3D" id="1.20.120.340">
    <property type="entry name" value="Flagellar protein FliS"/>
    <property type="match status" value="1"/>
</dbReference>
<evidence type="ECO:0000256" key="4">
    <source>
        <dbReference type="ARBA" id="ARBA00022795"/>
    </source>
</evidence>
<evidence type="ECO:0000313" key="8">
    <source>
        <dbReference type="Proteomes" id="UP000253647"/>
    </source>
</evidence>
<comment type="similarity">
    <text evidence="2 6">Belongs to the FliS family.</text>
</comment>
<dbReference type="AlphaFoldDB" id="A0A368XT52"/>
<gene>
    <name evidence="7" type="ORF">DET61_104329</name>
</gene>